<feature type="non-terminal residue" evidence="2">
    <location>
        <position position="115"/>
    </location>
</feature>
<feature type="compositionally biased region" description="Low complexity" evidence="1">
    <location>
        <begin position="85"/>
        <end position="102"/>
    </location>
</feature>
<evidence type="ECO:0000313" key="2">
    <source>
        <dbReference type="EMBL" id="CAL1540437.1"/>
    </source>
</evidence>
<reference evidence="2 3" key="1">
    <citation type="submission" date="2024-04" db="EMBL/GenBank/DDBJ databases">
        <authorList>
            <consortium name="Genoscope - CEA"/>
            <person name="William W."/>
        </authorList>
    </citation>
    <scope>NUCLEOTIDE SEQUENCE [LARGE SCALE GENOMIC DNA]</scope>
</reference>
<proteinExistence type="predicted"/>
<evidence type="ECO:0000256" key="1">
    <source>
        <dbReference type="SAM" id="MobiDB-lite"/>
    </source>
</evidence>
<dbReference type="EMBL" id="CAXITT010000381">
    <property type="protein sequence ID" value="CAL1540437.1"/>
    <property type="molecule type" value="Genomic_DNA"/>
</dbReference>
<feature type="region of interest" description="Disordered" evidence="1">
    <location>
        <begin position="85"/>
        <end position="115"/>
    </location>
</feature>
<name>A0AAV2I7H4_LYMST</name>
<comment type="caution">
    <text evidence="2">The sequence shown here is derived from an EMBL/GenBank/DDBJ whole genome shotgun (WGS) entry which is preliminary data.</text>
</comment>
<protein>
    <submittedName>
        <fullName evidence="2">Uncharacterized protein</fullName>
    </submittedName>
</protein>
<feature type="region of interest" description="Disordered" evidence="1">
    <location>
        <begin position="23"/>
        <end position="54"/>
    </location>
</feature>
<dbReference type="AlphaFoldDB" id="A0AAV2I7H4"/>
<accession>A0AAV2I7H4</accession>
<feature type="compositionally biased region" description="Low complexity" evidence="1">
    <location>
        <begin position="35"/>
        <end position="50"/>
    </location>
</feature>
<keyword evidence="3" id="KW-1185">Reference proteome</keyword>
<sequence>MGLLNQHKVQQCPKSKCLRRSLSAMETTAGQNPAKLSSQSPSQSQPLKKSNPALFKSLSTTDLHTEHQSNVSDLPKLREQLVLVSTASSPSPIITSIASLSPNPESTDISSNINQ</sequence>
<dbReference type="Proteomes" id="UP001497497">
    <property type="component" value="Unassembled WGS sequence"/>
</dbReference>
<organism evidence="2 3">
    <name type="scientific">Lymnaea stagnalis</name>
    <name type="common">Great pond snail</name>
    <name type="synonym">Helix stagnalis</name>
    <dbReference type="NCBI Taxonomy" id="6523"/>
    <lineage>
        <taxon>Eukaryota</taxon>
        <taxon>Metazoa</taxon>
        <taxon>Spiralia</taxon>
        <taxon>Lophotrochozoa</taxon>
        <taxon>Mollusca</taxon>
        <taxon>Gastropoda</taxon>
        <taxon>Heterobranchia</taxon>
        <taxon>Euthyneura</taxon>
        <taxon>Panpulmonata</taxon>
        <taxon>Hygrophila</taxon>
        <taxon>Lymnaeoidea</taxon>
        <taxon>Lymnaeidae</taxon>
        <taxon>Lymnaea</taxon>
    </lineage>
</organism>
<feature type="compositionally biased region" description="Polar residues" evidence="1">
    <location>
        <begin position="103"/>
        <end position="115"/>
    </location>
</feature>
<evidence type="ECO:0000313" key="3">
    <source>
        <dbReference type="Proteomes" id="UP001497497"/>
    </source>
</evidence>
<gene>
    <name evidence="2" type="ORF">GSLYS_00014086001</name>
</gene>